<dbReference type="SUPFAM" id="SSF88723">
    <property type="entry name" value="PIN domain-like"/>
    <property type="match status" value="1"/>
</dbReference>
<name>A0A3B1DJ05_9ZZZZ</name>
<protein>
    <recommendedName>
        <fullName evidence="1">PIN domain-containing protein</fullName>
    </recommendedName>
</protein>
<dbReference type="EMBL" id="UOGI01000117">
    <property type="protein sequence ID" value="VAX31675.1"/>
    <property type="molecule type" value="Genomic_DNA"/>
</dbReference>
<dbReference type="AlphaFoldDB" id="A0A3B1DJ05"/>
<accession>A0A3B1DJ05</accession>
<organism evidence="2">
    <name type="scientific">hydrothermal vent metagenome</name>
    <dbReference type="NCBI Taxonomy" id="652676"/>
    <lineage>
        <taxon>unclassified sequences</taxon>
        <taxon>metagenomes</taxon>
        <taxon>ecological metagenomes</taxon>
    </lineage>
</organism>
<dbReference type="InterPro" id="IPR002716">
    <property type="entry name" value="PIN_dom"/>
</dbReference>
<proteinExistence type="predicted"/>
<sequence length="155" mass="17635">MGRKKVKVYLDTNVYNRPFDDQNQTRIRLETEAFLSILEKTLSGSILIIGSSVLIYENSKNPFIERKERVTSYLSIASKTIKLNNTIKNKALSLESTGIDPIDALHLAYAEFGNAEYFITCDNDIIKKATKHKDIVKVEVCTPLEFILKETFKNA</sequence>
<evidence type="ECO:0000259" key="1">
    <source>
        <dbReference type="Pfam" id="PF01850"/>
    </source>
</evidence>
<feature type="domain" description="PIN" evidence="1">
    <location>
        <begin position="8"/>
        <end position="129"/>
    </location>
</feature>
<gene>
    <name evidence="2" type="ORF">MNBD_NITROSPIRAE03-1115</name>
</gene>
<evidence type="ECO:0000313" key="2">
    <source>
        <dbReference type="EMBL" id="VAX31675.1"/>
    </source>
</evidence>
<reference evidence="2" key="1">
    <citation type="submission" date="2018-06" db="EMBL/GenBank/DDBJ databases">
        <authorList>
            <person name="Zhirakovskaya E."/>
        </authorList>
    </citation>
    <scope>NUCLEOTIDE SEQUENCE</scope>
</reference>
<dbReference type="Pfam" id="PF01850">
    <property type="entry name" value="PIN"/>
    <property type="match status" value="1"/>
</dbReference>
<dbReference type="InterPro" id="IPR029060">
    <property type="entry name" value="PIN-like_dom_sf"/>
</dbReference>